<evidence type="ECO:0000259" key="11">
    <source>
        <dbReference type="Pfam" id="PF13721"/>
    </source>
</evidence>
<comment type="subunit">
    <text evidence="9">Forms a complex with SecF. Part of the essential Sec protein translocation apparatus which comprises SecA, SecYEG and auxiliary proteins SecDF-YajC and YidC.</text>
</comment>
<dbReference type="KEGG" id="gsn:YC6258_04054"/>
<dbReference type="STRING" id="1445510.YC6258_04054"/>
<evidence type="ECO:0000256" key="2">
    <source>
        <dbReference type="ARBA" id="ARBA00022448"/>
    </source>
</evidence>
<keyword evidence="5 9" id="KW-0653">Protein transport</keyword>
<dbReference type="InterPro" id="IPR022813">
    <property type="entry name" value="SecD/SecF_arch_bac"/>
</dbReference>
<keyword evidence="6 9" id="KW-1133">Transmembrane helix</keyword>
<dbReference type="PANTHER" id="PTHR30081">
    <property type="entry name" value="PROTEIN-EXPORT MEMBRANE PROTEIN SEC"/>
    <property type="match status" value="1"/>
</dbReference>
<keyword evidence="3 9" id="KW-1003">Cell membrane</keyword>
<dbReference type="HAMAP" id="MF_01463_B">
    <property type="entry name" value="SecD_B"/>
    <property type="match status" value="1"/>
</dbReference>
<dbReference type="PANTHER" id="PTHR30081:SF1">
    <property type="entry name" value="PROTEIN TRANSLOCASE SUBUNIT SECD"/>
    <property type="match status" value="1"/>
</dbReference>
<dbReference type="GO" id="GO:0015450">
    <property type="term" value="F:protein-transporting ATPase activity"/>
    <property type="evidence" value="ECO:0007669"/>
    <property type="project" value="InterPro"/>
</dbReference>
<dbReference type="Pfam" id="PF13721">
    <property type="entry name" value="SecD-TM1"/>
    <property type="match status" value="1"/>
</dbReference>
<protein>
    <recommendedName>
        <fullName evidence="9">Protein translocase subunit SecD</fullName>
    </recommendedName>
</protein>
<dbReference type="Pfam" id="PF22599">
    <property type="entry name" value="SecDF_P1_head"/>
    <property type="match status" value="1"/>
</dbReference>
<dbReference type="Gene3D" id="3.30.1360.200">
    <property type="match status" value="1"/>
</dbReference>
<gene>
    <name evidence="9" type="primary">secD</name>
    <name evidence="14" type="ORF">YC6258_04054</name>
</gene>
<name>A0A0C5V9Q5_9GAMM</name>
<dbReference type="InterPro" id="IPR048631">
    <property type="entry name" value="SecD_1st"/>
</dbReference>
<dbReference type="GO" id="GO:0005886">
    <property type="term" value="C:plasma membrane"/>
    <property type="evidence" value="ECO:0007669"/>
    <property type="project" value="UniProtKB-SubCell"/>
</dbReference>
<comment type="function">
    <text evidence="9">Part of the Sec protein translocase complex. Interacts with the SecYEG preprotein conducting channel. SecDF uses the proton motive force (PMF) to complete protein translocation after the ATP-dependent function of SecA.</text>
</comment>
<evidence type="ECO:0000256" key="6">
    <source>
        <dbReference type="ARBA" id="ARBA00022989"/>
    </source>
</evidence>
<reference evidence="14 15" key="1">
    <citation type="submission" date="2014-01" db="EMBL/GenBank/DDBJ databases">
        <title>Full genme sequencing of cellulolytic bacterium Gynuella sunshinyii YC6258T gen. nov., sp. nov.</title>
        <authorList>
            <person name="Khan H."/>
            <person name="Chung E.J."/>
            <person name="Chung Y.R."/>
        </authorList>
    </citation>
    <scope>NUCLEOTIDE SEQUENCE [LARGE SCALE GENOMIC DNA]</scope>
    <source>
        <strain evidence="14 15">YC6258</strain>
    </source>
</reference>
<feature type="transmembrane region" description="Helical" evidence="9">
    <location>
        <begin position="478"/>
        <end position="500"/>
    </location>
</feature>
<dbReference type="AlphaFoldDB" id="A0A0C5V9Q5"/>
<comment type="caution">
    <text evidence="9">Lacks conserved residue(s) required for the propagation of feature annotation.</text>
</comment>
<feature type="domain" description="SecDF P1 head subdomain" evidence="13">
    <location>
        <begin position="296"/>
        <end position="432"/>
    </location>
</feature>
<keyword evidence="8 9" id="KW-0472">Membrane</keyword>
<dbReference type="FunFam" id="1.20.1640.10:FF:000004">
    <property type="entry name" value="Protein translocase subunit SecD"/>
    <property type="match status" value="1"/>
</dbReference>
<dbReference type="GO" id="GO:0043952">
    <property type="term" value="P:protein transport by the Sec complex"/>
    <property type="evidence" value="ECO:0007669"/>
    <property type="project" value="UniProtKB-UniRule"/>
</dbReference>
<dbReference type="InterPro" id="IPR022646">
    <property type="entry name" value="SecD/SecF_CS"/>
</dbReference>
<evidence type="ECO:0000313" key="14">
    <source>
        <dbReference type="EMBL" id="AJQ96090.1"/>
    </source>
</evidence>
<dbReference type="PATRIC" id="fig|1445510.3.peg.4027"/>
<dbReference type="HOGENOM" id="CLU_007894_4_3_6"/>
<feature type="transmembrane region" description="Helical" evidence="9">
    <location>
        <begin position="577"/>
        <end position="596"/>
    </location>
</feature>
<evidence type="ECO:0000256" key="5">
    <source>
        <dbReference type="ARBA" id="ARBA00022927"/>
    </source>
</evidence>
<keyword evidence="7 9" id="KW-0811">Translocation</keyword>
<keyword evidence="4 9" id="KW-0812">Transmembrane</keyword>
<feature type="domain" description="Protein export membrane protein SecD/SecF C-terminal" evidence="10">
    <location>
        <begin position="434"/>
        <end position="600"/>
    </location>
</feature>
<dbReference type="InterPro" id="IPR005791">
    <property type="entry name" value="SecD"/>
</dbReference>
<evidence type="ECO:0000256" key="1">
    <source>
        <dbReference type="ARBA" id="ARBA00004651"/>
    </source>
</evidence>
<evidence type="ECO:0000259" key="13">
    <source>
        <dbReference type="Pfam" id="PF22599"/>
    </source>
</evidence>
<dbReference type="Gene3D" id="1.20.1640.10">
    <property type="entry name" value="Multidrug efflux transporter AcrB transmembrane domain"/>
    <property type="match status" value="1"/>
</dbReference>
<evidence type="ECO:0000256" key="8">
    <source>
        <dbReference type="ARBA" id="ARBA00023136"/>
    </source>
</evidence>
<comment type="similarity">
    <text evidence="9">Belongs to the SecD/SecF family. SecD subfamily.</text>
</comment>
<evidence type="ECO:0000256" key="7">
    <source>
        <dbReference type="ARBA" id="ARBA00023010"/>
    </source>
</evidence>
<feature type="domain" description="SecD export protein N-terminal TM" evidence="11">
    <location>
        <begin position="1"/>
        <end position="103"/>
    </location>
</feature>
<dbReference type="NCBIfam" id="TIGR00916">
    <property type="entry name" value="2A0604s01"/>
    <property type="match status" value="1"/>
</dbReference>
<evidence type="ECO:0000256" key="4">
    <source>
        <dbReference type="ARBA" id="ARBA00022692"/>
    </source>
</evidence>
<dbReference type="SUPFAM" id="SSF82866">
    <property type="entry name" value="Multidrug efflux transporter AcrB transmembrane domain"/>
    <property type="match status" value="1"/>
</dbReference>
<keyword evidence="2 9" id="KW-0813">Transport</keyword>
<dbReference type="PRINTS" id="PR00702">
    <property type="entry name" value="ACRIFLAVINRP"/>
</dbReference>
<organism evidence="14 15">
    <name type="scientific">Gynuella sunshinyii YC6258</name>
    <dbReference type="NCBI Taxonomy" id="1445510"/>
    <lineage>
        <taxon>Bacteria</taxon>
        <taxon>Pseudomonadati</taxon>
        <taxon>Pseudomonadota</taxon>
        <taxon>Gammaproteobacteria</taxon>
        <taxon>Oceanospirillales</taxon>
        <taxon>Saccharospirillaceae</taxon>
        <taxon>Gynuella</taxon>
    </lineage>
</organism>
<dbReference type="InterPro" id="IPR001036">
    <property type="entry name" value="Acrflvin-R"/>
</dbReference>
<evidence type="ECO:0000259" key="12">
    <source>
        <dbReference type="Pfam" id="PF21760"/>
    </source>
</evidence>
<dbReference type="GO" id="GO:0006605">
    <property type="term" value="P:protein targeting"/>
    <property type="evidence" value="ECO:0007669"/>
    <property type="project" value="UniProtKB-UniRule"/>
</dbReference>
<dbReference type="InterPro" id="IPR048634">
    <property type="entry name" value="SecD_SecF_C"/>
</dbReference>
<dbReference type="GO" id="GO:0065002">
    <property type="term" value="P:intracellular protein transmembrane transport"/>
    <property type="evidence" value="ECO:0007669"/>
    <property type="project" value="UniProtKB-UniRule"/>
</dbReference>
<dbReference type="OrthoDB" id="9805019at2"/>
<evidence type="ECO:0000256" key="9">
    <source>
        <dbReference type="HAMAP-Rule" id="MF_01463"/>
    </source>
</evidence>
<accession>A0A0C5V9Q5</accession>
<dbReference type="Pfam" id="PF02355">
    <property type="entry name" value="SecD_SecF_C"/>
    <property type="match status" value="1"/>
</dbReference>
<sequence>MNRYPIWKYLVVLVITALGVIYSLPNLYAPDPAIQITPTDTRLNASVEMEEQVLAALDKAGIEHFGEQLTEKNVTVRLKDGDKQLQAKAAVQVALGDNYVVALNKEDNTPKWLTAIGASPMTLGLDLSGGVHFLLQVDMDEFLNKKMFDNEADLKRQLREQKIRFRSVDRIPNEWALRVTFRDQEAMDTGKSFIRTNFGDFTREDMSSDLALKLSLSETKIKELEDYAISQNLTTLKNRVNELGVAEPQVLRQGRERIVVELPGIQDPARAKKLLGKSANLEFRLEAQTNDGGAEVFYFRDQKPGQSSASLESSMIVSGDNVTNARVSYDQQGLPQVNVELDSKGGSRMGQTTKNSVGRRMAVLFIEQKTETSYKLVNGEQQPVYNTVEEKSIISLATIRGVFSNSFVITGLDSPAEATELALLLRAGALAAPMKIINERTIGASLGADNISLGFVSVVVGFVAVMIIMIAVYRAFGLFANIALFVNLLLIIALLSMLGATLTLPGIAGIVLNVGMAVDANVLIFSRIREEMKNGLPPQSAINAGYDRAFVTILDANLTTLIVAVILYAVGTGPVKGFAVTLSIGIVTSMFTAIMLTRALSNLILGGKELKSLPIWEVWKWQK</sequence>
<dbReference type="InterPro" id="IPR027398">
    <property type="entry name" value="SecD-TM"/>
</dbReference>
<feature type="domain" description="Protein translocase subunit SecDF P1" evidence="12">
    <location>
        <begin position="229"/>
        <end position="287"/>
    </location>
</feature>
<dbReference type="Gene3D" id="3.30.70.3400">
    <property type="match status" value="1"/>
</dbReference>
<feature type="transmembrane region" description="Helical" evidence="9">
    <location>
        <begin position="549"/>
        <end position="571"/>
    </location>
</feature>
<dbReference type="Pfam" id="PF07549">
    <property type="entry name" value="Sec_GG"/>
    <property type="match status" value="1"/>
</dbReference>
<evidence type="ECO:0000259" key="10">
    <source>
        <dbReference type="Pfam" id="PF02355"/>
    </source>
</evidence>
<evidence type="ECO:0000313" key="15">
    <source>
        <dbReference type="Proteomes" id="UP000032266"/>
    </source>
</evidence>
<dbReference type="NCBIfam" id="TIGR01129">
    <property type="entry name" value="secD"/>
    <property type="match status" value="1"/>
</dbReference>
<dbReference type="EMBL" id="CP007142">
    <property type="protein sequence ID" value="AJQ96090.1"/>
    <property type="molecule type" value="Genomic_DNA"/>
</dbReference>
<proteinExistence type="inferred from homology"/>
<comment type="subcellular location">
    <subcellularLocation>
        <location evidence="1 9">Cell membrane</location>
        <topology evidence="1 9">Multi-pass membrane protein</topology>
    </subcellularLocation>
</comment>
<dbReference type="Proteomes" id="UP000032266">
    <property type="component" value="Chromosome"/>
</dbReference>
<dbReference type="InterPro" id="IPR055344">
    <property type="entry name" value="SecD_SecF_C_bact"/>
</dbReference>
<keyword evidence="15" id="KW-1185">Reference proteome</keyword>
<dbReference type="Pfam" id="PF21760">
    <property type="entry name" value="SecD_1st"/>
    <property type="match status" value="1"/>
</dbReference>
<evidence type="ECO:0000256" key="3">
    <source>
        <dbReference type="ARBA" id="ARBA00022475"/>
    </source>
</evidence>
<dbReference type="RefSeq" id="WP_044618188.1">
    <property type="nucleotide sequence ID" value="NZ_CP007142.1"/>
</dbReference>
<feature type="transmembrane region" description="Helical" evidence="9">
    <location>
        <begin position="451"/>
        <end position="471"/>
    </location>
</feature>
<dbReference type="InterPro" id="IPR054384">
    <property type="entry name" value="SecDF_P1_head"/>
</dbReference>
<feature type="transmembrane region" description="Helical" evidence="9">
    <location>
        <begin position="506"/>
        <end position="528"/>
    </location>
</feature>